<comment type="similarity">
    <text evidence="1 7">Belongs to the class-II aminoacyl-tRNA synthetase family. Type 1 subfamily.</text>
</comment>
<sequence>MKNRFLSSEVSKSIGQKITMAGWVHAKRDHGKISFIDLKDKDGLTQLVFIPGSNACKILNNITPESVIKIEGKVNKRPEKMINNKIASGKVEVEVLEVELLNKALTPPFELDKDTSLVDEDLRMQYRYLDLRSQRMHNNIIMRDKVVYFIRNYMHNNGFVEIETPYITKGTPEGAREYVIPSRQHKGQYYVLPQSPQQFKQLLMVAGIERYFQIARCFRDEDPRGDRQQEFTQLDFEISFPTQEEIWELTEKLIISLVKELYPKKHFSKVPFPRITWGEAQKKYNSDKPDLRKNKNDLDEIAAAWIIDFPMFEKDSKGNMTTAHHPFTRPNEEDLHLLEKNPYKVRAYSYDLVINGFEISSGSIRIHNREVQNKIFKLLGLSKEEIESRFGHILRAFEYGAPPHGGFAPGIDRLVMILQNEPSIREVIAFPKTGDGRDLMMGAPSPLPIHQLKEAGIEIKKFSRKIEKHYKRA</sequence>
<dbReference type="GO" id="GO:0005524">
    <property type="term" value="F:ATP binding"/>
    <property type="evidence" value="ECO:0007669"/>
    <property type="project" value="UniProtKB-UniRule"/>
</dbReference>
<evidence type="ECO:0000256" key="7">
    <source>
        <dbReference type="HAMAP-Rule" id="MF_00044"/>
    </source>
</evidence>
<dbReference type="CDD" id="cd00777">
    <property type="entry name" value="AspRS_core"/>
    <property type="match status" value="1"/>
</dbReference>
<evidence type="ECO:0000256" key="2">
    <source>
        <dbReference type="ARBA" id="ARBA00022598"/>
    </source>
</evidence>
<accession>A0A1F5EK28</accession>
<feature type="binding site" evidence="7">
    <location>
        <position position="324"/>
    </location>
    <ligand>
        <name>L-aspartate</name>
        <dbReference type="ChEBI" id="CHEBI:29991"/>
    </ligand>
</feature>
<dbReference type="PROSITE" id="PS50862">
    <property type="entry name" value="AA_TRNA_LIGASE_II"/>
    <property type="match status" value="1"/>
</dbReference>
<dbReference type="AlphaFoldDB" id="A0A1F5EK28"/>
<dbReference type="InterPro" id="IPR006195">
    <property type="entry name" value="aa-tRNA-synth_II"/>
</dbReference>
<dbReference type="Pfam" id="PF00152">
    <property type="entry name" value="tRNA-synt_2"/>
    <property type="match status" value="1"/>
</dbReference>
<keyword evidence="5 7" id="KW-0648">Protein biosynthesis</keyword>
<dbReference type="Gene3D" id="2.40.50.140">
    <property type="entry name" value="Nucleic acid-binding proteins"/>
    <property type="match status" value="1"/>
</dbReference>
<dbReference type="InterPro" id="IPR002312">
    <property type="entry name" value="Asp/Asn-tRNA-synth_IIb"/>
</dbReference>
<feature type="domain" description="Aminoacyl-transfer RNA synthetases class-II family profile" evidence="8">
    <location>
        <begin position="142"/>
        <end position="444"/>
    </location>
</feature>
<proteinExistence type="inferred from homology"/>
<keyword evidence="3 7" id="KW-0547">Nucleotide-binding</keyword>
<comment type="catalytic activity">
    <reaction evidence="7">
        <text>tRNA(Asx) + L-aspartate + ATP = L-aspartyl-tRNA(Asx) + AMP + diphosphate</text>
        <dbReference type="Rhea" id="RHEA:18349"/>
        <dbReference type="Rhea" id="RHEA-COMP:9710"/>
        <dbReference type="Rhea" id="RHEA-COMP:9711"/>
        <dbReference type="ChEBI" id="CHEBI:29991"/>
        <dbReference type="ChEBI" id="CHEBI:30616"/>
        <dbReference type="ChEBI" id="CHEBI:33019"/>
        <dbReference type="ChEBI" id="CHEBI:78442"/>
        <dbReference type="ChEBI" id="CHEBI:78516"/>
        <dbReference type="ChEBI" id="CHEBI:456215"/>
        <dbReference type="EC" id="6.1.1.23"/>
    </reaction>
</comment>
<dbReference type="Pfam" id="PF01336">
    <property type="entry name" value="tRNA_anti-codon"/>
    <property type="match status" value="1"/>
</dbReference>
<dbReference type="GO" id="GO:0006422">
    <property type="term" value="P:aspartyl-tRNA aminoacylation"/>
    <property type="evidence" value="ECO:0007669"/>
    <property type="project" value="UniProtKB-UniRule"/>
</dbReference>
<comment type="subunit">
    <text evidence="7">Homodimer.</text>
</comment>
<dbReference type="GO" id="GO:0005737">
    <property type="term" value="C:cytoplasm"/>
    <property type="evidence" value="ECO:0007669"/>
    <property type="project" value="UniProtKB-SubCell"/>
</dbReference>
<organism evidence="9 10">
    <name type="scientific">Candidatus Berkelbacteria bacterium RIFCSPHIGHO2_12_FULL_36_9</name>
    <dbReference type="NCBI Taxonomy" id="1797469"/>
    <lineage>
        <taxon>Bacteria</taxon>
        <taxon>Candidatus Berkelbacteria</taxon>
    </lineage>
</organism>
<dbReference type="Proteomes" id="UP000176451">
    <property type="component" value="Unassembled WGS sequence"/>
</dbReference>
<keyword evidence="4 7" id="KW-0067">ATP-binding</keyword>
<dbReference type="Gene3D" id="3.30.930.10">
    <property type="entry name" value="Bira Bifunctional Protein, Domain 2"/>
    <property type="match status" value="2"/>
</dbReference>
<dbReference type="HAMAP" id="MF_00044">
    <property type="entry name" value="Asp_tRNA_synth_type1"/>
    <property type="match status" value="1"/>
</dbReference>
<feature type="binding site" evidence="7">
    <location>
        <position position="219"/>
    </location>
    <ligand>
        <name>L-aspartate</name>
        <dbReference type="ChEBI" id="CHEBI:29991"/>
    </ligand>
</feature>
<evidence type="ECO:0000256" key="4">
    <source>
        <dbReference type="ARBA" id="ARBA00022840"/>
    </source>
</evidence>
<dbReference type="InterPro" id="IPR004364">
    <property type="entry name" value="Aa-tRNA-synt_II"/>
</dbReference>
<feature type="binding site" evidence="7">
    <location>
        <position position="358"/>
    </location>
    <ligand>
        <name>ATP</name>
        <dbReference type="ChEBI" id="CHEBI:30616"/>
    </ligand>
</feature>
<evidence type="ECO:0000256" key="6">
    <source>
        <dbReference type="ARBA" id="ARBA00023146"/>
    </source>
</evidence>
<feature type="binding site" evidence="7">
    <location>
        <position position="365"/>
    </location>
    <ligand>
        <name>L-aspartate</name>
        <dbReference type="ChEBI" id="CHEBI:29991"/>
    </ligand>
</feature>
<evidence type="ECO:0000256" key="1">
    <source>
        <dbReference type="ARBA" id="ARBA00006303"/>
    </source>
</evidence>
<protein>
    <recommendedName>
        <fullName evidence="7">Aspartate--tRNA(Asp/Asn) ligase</fullName>
        <ecNumber evidence="7">6.1.1.23</ecNumber>
    </recommendedName>
    <alternativeName>
        <fullName evidence="7">Aspartyl-tRNA synthetase</fullName>
        <shortName evidence="7">AspRS</shortName>
    </alternativeName>
    <alternativeName>
        <fullName evidence="7">Non-discriminating aspartyl-tRNA synthetase</fullName>
        <shortName evidence="7">ND-AspRS</shortName>
    </alternativeName>
</protein>
<feature type="binding site" evidence="7">
    <location>
        <begin position="219"/>
        <end position="221"/>
    </location>
    <ligand>
        <name>ATP</name>
        <dbReference type="ChEBI" id="CHEBI:30616"/>
    </ligand>
</feature>
<dbReference type="PANTHER" id="PTHR22594">
    <property type="entry name" value="ASPARTYL/LYSYL-TRNA SYNTHETASE"/>
    <property type="match status" value="1"/>
</dbReference>
<evidence type="ECO:0000313" key="10">
    <source>
        <dbReference type="Proteomes" id="UP000176451"/>
    </source>
</evidence>
<feature type="binding site" evidence="7">
    <location>
        <position position="228"/>
    </location>
    <ligand>
        <name>ATP</name>
        <dbReference type="ChEBI" id="CHEBI:30616"/>
    </ligand>
</feature>
<dbReference type="InterPro" id="IPR004524">
    <property type="entry name" value="Asp-tRNA-ligase_1"/>
</dbReference>
<evidence type="ECO:0000259" key="8">
    <source>
        <dbReference type="PROSITE" id="PS50862"/>
    </source>
</evidence>
<keyword evidence="6 7" id="KW-0030">Aminoacyl-tRNA synthetase</keyword>
<feature type="region of interest" description="Aspartate" evidence="7">
    <location>
        <begin position="197"/>
        <end position="200"/>
    </location>
</feature>
<dbReference type="EMBL" id="MEZV01000011">
    <property type="protein sequence ID" value="OGD67748.1"/>
    <property type="molecule type" value="Genomic_DNA"/>
</dbReference>
<gene>
    <name evidence="7" type="primary">aspS</name>
    <name evidence="9" type="ORF">A3F08_03295</name>
</gene>
<dbReference type="CDD" id="cd04317">
    <property type="entry name" value="EcAspRS_like_N"/>
    <property type="match status" value="1"/>
</dbReference>
<dbReference type="InterPro" id="IPR047089">
    <property type="entry name" value="Asp-tRNA-ligase_1_N"/>
</dbReference>
<feature type="site" description="Important for tRNA non-discrimination" evidence="7">
    <location>
        <position position="30"/>
    </location>
</feature>
<dbReference type="Gene3D" id="3.30.1360.30">
    <property type="entry name" value="GAD-like domain"/>
    <property type="match status" value="1"/>
</dbReference>
<dbReference type="GO" id="GO:0004815">
    <property type="term" value="F:aspartate-tRNA ligase activity"/>
    <property type="evidence" value="ECO:0007669"/>
    <property type="project" value="UniProtKB-UniRule"/>
</dbReference>
<dbReference type="GO" id="GO:0050560">
    <property type="term" value="F:aspartate-tRNA(Asn) ligase activity"/>
    <property type="evidence" value="ECO:0007669"/>
    <property type="project" value="UniProtKB-EC"/>
</dbReference>
<comment type="caution">
    <text evidence="7">Lacks conserved residue(s) required for the propagation of feature annotation.</text>
</comment>
<dbReference type="InterPro" id="IPR004365">
    <property type="entry name" value="NA-bd_OB_tRNA"/>
</dbReference>
<name>A0A1F5EK28_9BACT</name>
<evidence type="ECO:0000313" key="9">
    <source>
        <dbReference type="EMBL" id="OGD67748.1"/>
    </source>
</evidence>
<comment type="function">
    <text evidence="7">Aspartyl-tRNA synthetase with relaxed tRNA specificity since it is able to aspartylate not only its cognate tRNA(Asp) but also tRNA(Asn). Reaction proceeds in two steps: L-aspartate is first activated by ATP to form Asp-AMP and then transferred to the acceptor end of tRNA(Asp/Asn).</text>
</comment>
<evidence type="ECO:0000256" key="5">
    <source>
        <dbReference type="ARBA" id="ARBA00022917"/>
    </source>
</evidence>
<comment type="subcellular location">
    <subcellularLocation>
        <location evidence="7">Cytoplasm</location>
    </subcellularLocation>
</comment>
<keyword evidence="2 7" id="KW-0436">Ligase</keyword>
<evidence type="ECO:0000256" key="3">
    <source>
        <dbReference type="ARBA" id="ARBA00022741"/>
    </source>
</evidence>
<comment type="caution">
    <text evidence="9">The sequence shown here is derived from an EMBL/GenBank/DDBJ whole genome shotgun (WGS) entry which is preliminary data.</text>
</comment>
<dbReference type="STRING" id="1797469.A3F08_03295"/>
<dbReference type="EC" id="6.1.1.23" evidence="7"/>
<feature type="binding site" evidence="7">
    <location>
        <position position="173"/>
    </location>
    <ligand>
        <name>L-aspartate</name>
        <dbReference type="ChEBI" id="CHEBI:29991"/>
    </ligand>
</feature>
<dbReference type="GO" id="GO:0003676">
    <property type="term" value="F:nucleic acid binding"/>
    <property type="evidence" value="ECO:0007669"/>
    <property type="project" value="InterPro"/>
</dbReference>
<dbReference type="PANTHER" id="PTHR22594:SF5">
    <property type="entry name" value="ASPARTATE--TRNA LIGASE, MITOCHONDRIAL"/>
    <property type="match status" value="1"/>
</dbReference>
<keyword evidence="7" id="KW-0963">Cytoplasm</keyword>
<dbReference type="PRINTS" id="PR01042">
    <property type="entry name" value="TRNASYNTHASP"/>
</dbReference>
<dbReference type="SUPFAM" id="SSF50249">
    <property type="entry name" value="Nucleic acid-binding proteins"/>
    <property type="match status" value="1"/>
</dbReference>
<dbReference type="InterPro" id="IPR047090">
    <property type="entry name" value="AspRS_core"/>
</dbReference>
<reference evidence="9 10" key="1">
    <citation type="journal article" date="2016" name="Nat. Commun.">
        <title>Thousands of microbial genomes shed light on interconnected biogeochemical processes in an aquifer system.</title>
        <authorList>
            <person name="Anantharaman K."/>
            <person name="Brown C.T."/>
            <person name="Hug L.A."/>
            <person name="Sharon I."/>
            <person name="Castelle C.J."/>
            <person name="Probst A.J."/>
            <person name="Thomas B.C."/>
            <person name="Singh A."/>
            <person name="Wilkins M.J."/>
            <person name="Karaoz U."/>
            <person name="Brodie E.L."/>
            <person name="Williams K.H."/>
            <person name="Hubbard S.S."/>
            <person name="Banfield J.F."/>
        </authorList>
    </citation>
    <scope>NUCLEOTIDE SEQUENCE [LARGE SCALE GENOMIC DNA]</scope>
</reference>
<dbReference type="InterPro" id="IPR004115">
    <property type="entry name" value="GAD-like_sf"/>
</dbReference>
<feature type="binding site" evidence="7">
    <location>
        <begin position="410"/>
        <end position="413"/>
    </location>
    <ligand>
        <name>ATP</name>
        <dbReference type="ChEBI" id="CHEBI:30616"/>
    </ligand>
</feature>
<dbReference type="InterPro" id="IPR012340">
    <property type="entry name" value="NA-bd_OB-fold"/>
</dbReference>
<dbReference type="SUPFAM" id="SSF55681">
    <property type="entry name" value="Class II aaRS and biotin synthetases"/>
    <property type="match status" value="1"/>
</dbReference>
<dbReference type="InterPro" id="IPR045864">
    <property type="entry name" value="aa-tRNA-synth_II/BPL/LPL"/>
</dbReference>